<dbReference type="FunFam" id="1.20.1020.10:FF:000004">
    <property type="entry name" value="BTB/POZ and TAZ domain-containing protein 2"/>
    <property type="match status" value="1"/>
</dbReference>
<keyword evidence="9" id="KW-1185">Reference proteome</keyword>
<protein>
    <recommendedName>
        <fullName evidence="7">BTB domain-containing protein</fullName>
    </recommendedName>
</protein>
<keyword evidence="3" id="KW-0863">Zinc-finger</keyword>
<dbReference type="PANTHER" id="PTHR46287:SF11">
    <property type="entry name" value="BTB_POZ AND TAZ DOMAIN-CONTAINING PROTEIN 4"/>
    <property type="match status" value="1"/>
</dbReference>
<gene>
    <name evidence="8" type="ORF">SELMODRAFT_13821</name>
</gene>
<dbReference type="Pfam" id="PF02135">
    <property type="entry name" value="zf-TAZ"/>
    <property type="match status" value="1"/>
</dbReference>
<sequence length="330" mass="37223">DNWDKLFCEGLHTDVCIVTEDGGMTAAHSFVLAASSPVFLRLLQEQQPSGKHHRRSIHILGVPYDAARVFTRFVYSSRYEEKEMEKYVLHLLALSHSYSIPLLKKKCTEALERGLLTTENVVDVLQLARLCDASRLNLLCLRLIVASFKTVVKSEGWRVMRESDQTLEQELVGHVIEADARKQEKLRKSEEDKVYKQLHDAMEALVHICRDGCRTIGPHERPPDGINRQSSFSSSSSSSSSCGFPACKGLESLVRHFAGCRTKVSGGCLHCKRMWELLELHSRMCGDAERCKVPLCRHFKDRIGQQTKKEESRWNLLVAKVKAAKGASTA</sequence>
<dbReference type="Gene3D" id="1.25.40.420">
    <property type="match status" value="1"/>
</dbReference>
<dbReference type="GO" id="GO:0042542">
    <property type="term" value="P:response to hydrogen peroxide"/>
    <property type="evidence" value="ECO:0007669"/>
    <property type="project" value="UniProtKB-ARBA"/>
</dbReference>
<dbReference type="STRING" id="88036.D8RVP7"/>
<dbReference type="CDD" id="cd14733">
    <property type="entry name" value="BACK"/>
    <property type="match status" value="1"/>
</dbReference>
<dbReference type="OMA" id="CIETVSW"/>
<dbReference type="EMBL" id="GL377591">
    <property type="protein sequence ID" value="EFJ23993.1"/>
    <property type="molecule type" value="Genomic_DNA"/>
</dbReference>
<dbReference type="Gene3D" id="3.30.710.10">
    <property type="entry name" value="Potassium Channel Kv1.1, Chain A"/>
    <property type="match status" value="1"/>
</dbReference>
<dbReference type="GO" id="GO:0009725">
    <property type="term" value="P:response to hormone"/>
    <property type="evidence" value="ECO:0007669"/>
    <property type="project" value="UniProtKB-ARBA"/>
</dbReference>
<organism evidence="9">
    <name type="scientific">Selaginella moellendorffii</name>
    <name type="common">Spikemoss</name>
    <dbReference type="NCBI Taxonomy" id="88036"/>
    <lineage>
        <taxon>Eukaryota</taxon>
        <taxon>Viridiplantae</taxon>
        <taxon>Streptophyta</taxon>
        <taxon>Embryophyta</taxon>
        <taxon>Tracheophyta</taxon>
        <taxon>Lycopodiopsida</taxon>
        <taxon>Selaginellales</taxon>
        <taxon>Selaginellaceae</taxon>
        <taxon>Selaginella</taxon>
    </lineage>
</organism>
<dbReference type="SUPFAM" id="SSF54695">
    <property type="entry name" value="POZ domain"/>
    <property type="match status" value="1"/>
</dbReference>
<accession>D8RVP7</accession>
<dbReference type="InterPro" id="IPR044513">
    <property type="entry name" value="BT1/2/3/4/5"/>
</dbReference>
<name>D8RVP7_SELML</name>
<dbReference type="InterPro" id="IPR000197">
    <property type="entry name" value="Znf_TAZ"/>
</dbReference>
<comment type="pathway">
    <text evidence="1">Protein modification; protein ubiquitination.</text>
</comment>
<dbReference type="Proteomes" id="UP000001514">
    <property type="component" value="Unassembled WGS sequence"/>
</dbReference>
<feature type="non-terminal residue" evidence="8">
    <location>
        <position position="1"/>
    </location>
</feature>
<reference evidence="8 9" key="1">
    <citation type="journal article" date="2011" name="Science">
        <title>The Selaginella genome identifies genetic changes associated with the evolution of vascular plants.</title>
        <authorList>
            <person name="Banks J.A."/>
            <person name="Nishiyama T."/>
            <person name="Hasebe M."/>
            <person name="Bowman J.L."/>
            <person name="Gribskov M."/>
            <person name="dePamphilis C."/>
            <person name="Albert V.A."/>
            <person name="Aono N."/>
            <person name="Aoyama T."/>
            <person name="Ambrose B.A."/>
            <person name="Ashton N.W."/>
            <person name="Axtell M.J."/>
            <person name="Barker E."/>
            <person name="Barker M.S."/>
            <person name="Bennetzen J.L."/>
            <person name="Bonawitz N.D."/>
            <person name="Chapple C."/>
            <person name="Cheng C."/>
            <person name="Correa L.G."/>
            <person name="Dacre M."/>
            <person name="DeBarry J."/>
            <person name="Dreyer I."/>
            <person name="Elias M."/>
            <person name="Engstrom E.M."/>
            <person name="Estelle M."/>
            <person name="Feng L."/>
            <person name="Finet C."/>
            <person name="Floyd S.K."/>
            <person name="Frommer W.B."/>
            <person name="Fujita T."/>
            <person name="Gramzow L."/>
            <person name="Gutensohn M."/>
            <person name="Harholt J."/>
            <person name="Hattori M."/>
            <person name="Heyl A."/>
            <person name="Hirai T."/>
            <person name="Hiwatashi Y."/>
            <person name="Ishikawa M."/>
            <person name="Iwata M."/>
            <person name="Karol K.G."/>
            <person name="Koehler B."/>
            <person name="Kolukisaoglu U."/>
            <person name="Kubo M."/>
            <person name="Kurata T."/>
            <person name="Lalonde S."/>
            <person name="Li K."/>
            <person name="Li Y."/>
            <person name="Litt A."/>
            <person name="Lyons E."/>
            <person name="Manning G."/>
            <person name="Maruyama T."/>
            <person name="Michael T.P."/>
            <person name="Mikami K."/>
            <person name="Miyazaki S."/>
            <person name="Morinaga S."/>
            <person name="Murata T."/>
            <person name="Mueller-Roeber B."/>
            <person name="Nelson D.R."/>
            <person name="Obara M."/>
            <person name="Oguri Y."/>
            <person name="Olmstead R.G."/>
            <person name="Onodera N."/>
            <person name="Petersen B.L."/>
            <person name="Pils B."/>
            <person name="Prigge M."/>
            <person name="Rensing S.A."/>
            <person name="Riano-Pachon D.M."/>
            <person name="Roberts A.W."/>
            <person name="Sato Y."/>
            <person name="Scheller H.V."/>
            <person name="Schulz B."/>
            <person name="Schulz C."/>
            <person name="Shakirov E.V."/>
            <person name="Shibagaki N."/>
            <person name="Shinohara N."/>
            <person name="Shippen D.E."/>
            <person name="Soerensen I."/>
            <person name="Sotooka R."/>
            <person name="Sugimoto N."/>
            <person name="Sugita M."/>
            <person name="Sumikawa N."/>
            <person name="Tanurdzic M."/>
            <person name="Theissen G."/>
            <person name="Ulvskov P."/>
            <person name="Wakazuki S."/>
            <person name="Weng J.K."/>
            <person name="Willats W.W."/>
            <person name="Wipf D."/>
            <person name="Wolf P.G."/>
            <person name="Yang L."/>
            <person name="Zimmer A.D."/>
            <person name="Zhu Q."/>
            <person name="Mitros T."/>
            <person name="Hellsten U."/>
            <person name="Loque D."/>
            <person name="Otillar R."/>
            <person name="Salamov A."/>
            <person name="Schmutz J."/>
            <person name="Shapiro H."/>
            <person name="Lindquist E."/>
            <person name="Lucas S."/>
            <person name="Rokhsar D."/>
            <person name="Grigoriev I.V."/>
        </authorList>
    </citation>
    <scope>NUCLEOTIDE SEQUENCE [LARGE SCALE GENOMIC DNA]</scope>
</reference>
<feature type="compositionally biased region" description="Low complexity" evidence="6">
    <location>
        <begin position="230"/>
        <end position="239"/>
    </location>
</feature>
<dbReference type="PANTHER" id="PTHR46287">
    <property type="entry name" value="BTB/POZ AND TAZ DOMAIN-CONTAINING PROTEIN 3-RELATED"/>
    <property type="match status" value="1"/>
</dbReference>
<evidence type="ECO:0000256" key="1">
    <source>
        <dbReference type="ARBA" id="ARBA00004906"/>
    </source>
</evidence>
<evidence type="ECO:0000259" key="7">
    <source>
        <dbReference type="PROSITE" id="PS50097"/>
    </source>
</evidence>
<dbReference type="SMART" id="SM00225">
    <property type="entry name" value="BTB"/>
    <property type="match status" value="1"/>
</dbReference>
<dbReference type="SMART" id="SM00551">
    <property type="entry name" value="ZnF_TAZ"/>
    <property type="match status" value="1"/>
</dbReference>
<keyword evidence="2" id="KW-0479">Metal-binding</keyword>
<evidence type="ECO:0000256" key="4">
    <source>
        <dbReference type="ARBA" id="ARBA00022786"/>
    </source>
</evidence>
<feature type="region of interest" description="Disordered" evidence="6">
    <location>
        <begin position="220"/>
        <end position="239"/>
    </location>
</feature>
<dbReference type="FunCoup" id="D8RVP7">
    <property type="interactions" value="14"/>
</dbReference>
<dbReference type="SUPFAM" id="SSF57933">
    <property type="entry name" value="TAZ domain"/>
    <property type="match status" value="1"/>
</dbReference>
<dbReference type="GO" id="GO:0008270">
    <property type="term" value="F:zinc ion binding"/>
    <property type="evidence" value="ECO:0007669"/>
    <property type="project" value="UniProtKB-KW"/>
</dbReference>
<dbReference type="InterPro" id="IPR011333">
    <property type="entry name" value="SKP1/BTB/POZ_sf"/>
</dbReference>
<dbReference type="PROSITE" id="PS50097">
    <property type="entry name" value="BTB"/>
    <property type="match status" value="1"/>
</dbReference>
<evidence type="ECO:0000256" key="2">
    <source>
        <dbReference type="ARBA" id="ARBA00022723"/>
    </source>
</evidence>
<dbReference type="HOGENOM" id="CLU_037906_2_0_1"/>
<dbReference type="Gene3D" id="1.20.1020.10">
    <property type="entry name" value="TAZ domain"/>
    <property type="match status" value="1"/>
</dbReference>
<dbReference type="eggNOG" id="KOG1778">
    <property type="taxonomic scope" value="Eukaryota"/>
</dbReference>
<dbReference type="Pfam" id="PF00651">
    <property type="entry name" value="BTB"/>
    <property type="match status" value="1"/>
</dbReference>
<evidence type="ECO:0000313" key="8">
    <source>
        <dbReference type="EMBL" id="EFJ23993.1"/>
    </source>
</evidence>
<dbReference type="GO" id="GO:0009751">
    <property type="term" value="P:response to salicylic acid"/>
    <property type="evidence" value="ECO:0007669"/>
    <property type="project" value="UniProtKB-ARBA"/>
</dbReference>
<feature type="non-terminal residue" evidence="8">
    <location>
        <position position="330"/>
    </location>
</feature>
<dbReference type="AlphaFoldDB" id="D8RVP7"/>
<dbReference type="InParanoid" id="D8RVP7"/>
<keyword evidence="5" id="KW-0862">Zinc</keyword>
<dbReference type="InterPro" id="IPR000210">
    <property type="entry name" value="BTB/POZ_dom"/>
</dbReference>
<dbReference type="GO" id="GO:0005516">
    <property type="term" value="F:calmodulin binding"/>
    <property type="evidence" value="ECO:0007669"/>
    <property type="project" value="UniProtKB-ARBA"/>
</dbReference>
<dbReference type="KEGG" id="smo:SELMODRAFT_13821"/>
<dbReference type="InterPro" id="IPR035898">
    <property type="entry name" value="TAZ_dom_sf"/>
</dbReference>
<evidence type="ECO:0000313" key="9">
    <source>
        <dbReference type="Proteomes" id="UP000001514"/>
    </source>
</evidence>
<proteinExistence type="predicted"/>
<evidence type="ECO:0000256" key="5">
    <source>
        <dbReference type="ARBA" id="ARBA00022833"/>
    </source>
</evidence>
<dbReference type="OrthoDB" id="636773at2759"/>
<evidence type="ECO:0000256" key="6">
    <source>
        <dbReference type="SAM" id="MobiDB-lite"/>
    </source>
</evidence>
<feature type="domain" description="BTB" evidence="7">
    <location>
        <begin position="13"/>
        <end position="83"/>
    </location>
</feature>
<dbReference type="GO" id="GO:0006355">
    <property type="term" value="P:regulation of DNA-templated transcription"/>
    <property type="evidence" value="ECO:0007669"/>
    <property type="project" value="UniProtKB-ARBA"/>
</dbReference>
<keyword evidence="4" id="KW-0833">Ubl conjugation pathway</keyword>
<dbReference type="FunFam" id="1.25.40.420:FF:000012">
    <property type="entry name" value="BTB/POZ and TAZ domain-containing protein 2"/>
    <property type="match status" value="1"/>
</dbReference>
<dbReference type="Gramene" id="EFJ23993">
    <property type="protein sequence ID" value="EFJ23993"/>
    <property type="gene ID" value="SELMODRAFT_13821"/>
</dbReference>
<evidence type="ECO:0000256" key="3">
    <source>
        <dbReference type="ARBA" id="ARBA00022771"/>
    </source>
</evidence>